<gene>
    <name evidence="1" type="ORF">SAMN05216180_1020</name>
</gene>
<dbReference type="RefSeq" id="WP_092752278.1">
    <property type="nucleotide sequence ID" value="NZ_FOCG01000001.1"/>
</dbReference>
<name>A0A1H8A038_9FIRM</name>
<protein>
    <submittedName>
        <fullName evidence="1">Prophage minor tail protein Z (GPZ)</fullName>
    </submittedName>
</protein>
<organism evidence="1 2">
    <name type="scientific">Hydrogenoanaerobacterium saccharovorans</name>
    <dbReference type="NCBI Taxonomy" id="474960"/>
    <lineage>
        <taxon>Bacteria</taxon>
        <taxon>Bacillati</taxon>
        <taxon>Bacillota</taxon>
        <taxon>Clostridia</taxon>
        <taxon>Eubacteriales</taxon>
        <taxon>Oscillospiraceae</taxon>
        <taxon>Hydrogenoanaerobacterium</taxon>
    </lineage>
</organism>
<dbReference type="OrthoDB" id="5518677at2"/>
<dbReference type="STRING" id="474960.SAMN05216180_1020"/>
<dbReference type="Pfam" id="PF06763">
    <property type="entry name" value="Minor_tail_Z"/>
    <property type="match status" value="1"/>
</dbReference>
<dbReference type="InterPro" id="IPR010633">
    <property type="entry name" value="Phage_lambda_GpZ"/>
</dbReference>
<dbReference type="EMBL" id="FOCG01000001">
    <property type="protein sequence ID" value="SEM63941.1"/>
    <property type="molecule type" value="Genomic_DNA"/>
</dbReference>
<evidence type="ECO:0000313" key="2">
    <source>
        <dbReference type="Proteomes" id="UP000199158"/>
    </source>
</evidence>
<accession>A0A1H8A038</accession>
<reference evidence="1 2" key="1">
    <citation type="submission" date="2016-10" db="EMBL/GenBank/DDBJ databases">
        <authorList>
            <person name="de Groot N.N."/>
        </authorList>
    </citation>
    <scope>NUCLEOTIDE SEQUENCE [LARGE SCALE GENOMIC DNA]</scope>
    <source>
        <strain evidence="1 2">CGMCC 1.5070</strain>
    </source>
</reference>
<proteinExistence type="predicted"/>
<dbReference type="Proteomes" id="UP000199158">
    <property type="component" value="Unassembled WGS sequence"/>
</dbReference>
<dbReference type="AlphaFoldDB" id="A0A1H8A038"/>
<keyword evidence="2" id="KW-1185">Reference proteome</keyword>
<evidence type="ECO:0000313" key="1">
    <source>
        <dbReference type="EMBL" id="SEM63941.1"/>
    </source>
</evidence>
<sequence length="203" mass="22861">MIKITNEQIERVSLILGNIPNGTEKALSNIISRGNATTKTEVVKQITSVYAITQKSLRAETTINMRTRKEESGIVGTVTFSGYKLPLYRFNVSPTMPVKTKDYVPVKTETGWRMYRKSAPVKAAVKKSNTQTLFQDAFVATMMNGHTGIFERKGRHKITEHMGLSTAQMARNSVVLEQVEQVVQETVNKRIEHEITRILNGYV</sequence>